<dbReference type="Pfam" id="PF06527">
    <property type="entry name" value="TniQ"/>
    <property type="match status" value="1"/>
</dbReference>
<dbReference type="RefSeq" id="WP_209853072.1">
    <property type="nucleotide sequence ID" value="NZ_CBCRVE010000009.1"/>
</dbReference>
<proteinExistence type="predicted"/>
<evidence type="ECO:0008006" key="5">
    <source>
        <dbReference type="Google" id="ProtNLM"/>
    </source>
</evidence>
<organism evidence="3 4">
    <name type="scientific">Paenibacillus sediminis</name>
    <dbReference type="NCBI Taxonomy" id="664909"/>
    <lineage>
        <taxon>Bacteria</taxon>
        <taxon>Bacillati</taxon>
        <taxon>Bacillota</taxon>
        <taxon>Bacilli</taxon>
        <taxon>Bacillales</taxon>
        <taxon>Paenibacillaceae</taxon>
        <taxon>Paenibacillus</taxon>
    </lineage>
</organism>
<dbReference type="Pfam" id="PF15978">
    <property type="entry name" value="TnsD"/>
    <property type="match status" value="2"/>
</dbReference>
<evidence type="ECO:0000313" key="4">
    <source>
        <dbReference type="Proteomes" id="UP001519273"/>
    </source>
</evidence>
<accession>A0ABS4H7L9</accession>
<evidence type="ECO:0000313" key="3">
    <source>
        <dbReference type="EMBL" id="MBP1938519.1"/>
    </source>
</evidence>
<evidence type="ECO:0000259" key="1">
    <source>
        <dbReference type="Pfam" id="PF06527"/>
    </source>
</evidence>
<dbReference type="InterPro" id="IPR032750">
    <property type="entry name" value="TnsD_C"/>
</dbReference>
<feature type="domain" description="Transposon Tn7 transposition protein TnsD C-terminal" evidence="2">
    <location>
        <begin position="205"/>
        <end position="312"/>
    </location>
</feature>
<keyword evidence="4" id="KW-1185">Reference proteome</keyword>
<dbReference type="InterPro" id="IPR009492">
    <property type="entry name" value="TniQ"/>
</dbReference>
<name>A0ABS4H7L9_9BACL</name>
<evidence type="ECO:0000259" key="2">
    <source>
        <dbReference type="Pfam" id="PF15978"/>
    </source>
</evidence>
<feature type="domain" description="TniQ" evidence="1">
    <location>
        <begin position="5"/>
        <end position="160"/>
    </location>
</feature>
<gene>
    <name evidence="3" type="ORF">J2Z20_003441</name>
</gene>
<comment type="caution">
    <text evidence="3">The sequence shown here is derived from an EMBL/GenBank/DDBJ whole genome shotgun (WGS) entry which is preliminary data.</text>
</comment>
<sequence>MMTSFPIRYEDEMLYSVISRYAIRSGNTSHRATLIDVFGSSNYTVSFELQSGISRMISNLPAGSTVTEEQLIFQNTMYLFYSAFKNEKQSRWIWDEMLSDYGRDLYNATGQSTSPIKMATHFQYCPQCNRLALERYGEMYWRRLFQIPGVKICAEHGVRLSQSKVPLRGNTKHTLTVPTQINCSEIIIEEVPDAKMLAQYRCIVNDIEKILNREYPSRPLEWFYHCYKSQLSHKGYVSAKGRVDQKRVREDFVDYFGVELLDILQSSVVGEFNWLKSMFQKHRKGKEFHPIRHLLVIHFLGLSLEDVFYADESKFSIMSEVLADQPKRKIMKKTMTPEYKAQVRKERREAWTEMRSQHPQLGRLELRKLNSSQYAWLYLYDRTFLMENMPDKLPPKSGSLRYDWQKRDEEIYQKVRAIIEQILHDEGKPKRMTIARIHEMLGERCLFEKHLKKMPATKKYLAKVLENTEAFRKRSILWAIQELKKTNEPLLLNRIKIKAGVGGVSEILLKYPELLQMKS</sequence>
<protein>
    <recommendedName>
        <fullName evidence="5">Transposase</fullName>
    </recommendedName>
</protein>
<dbReference type="EMBL" id="JAGGKP010000016">
    <property type="protein sequence ID" value="MBP1938519.1"/>
    <property type="molecule type" value="Genomic_DNA"/>
</dbReference>
<dbReference type="Proteomes" id="UP001519273">
    <property type="component" value="Unassembled WGS sequence"/>
</dbReference>
<reference evidence="3 4" key="1">
    <citation type="submission" date="2021-03" db="EMBL/GenBank/DDBJ databases">
        <title>Genomic Encyclopedia of Type Strains, Phase IV (KMG-IV): sequencing the most valuable type-strain genomes for metagenomic binning, comparative biology and taxonomic classification.</title>
        <authorList>
            <person name="Goeker M."/>
        </authorList>
    </citation>
    <scope>NUCLEOTIDE SEQUENCE [LARGE SCALE GENOMIC DNA]</scope>
    <source>
        <strain evidence="3 4">DSM 23491</strain>
    </source>
</reference>
<feature type="domain" description="Transposon Tn7 transposition protein TnsD C-terminal" evidence="2">
    <location>
        <begin position="334"/>
        <end position="461"/>
    </location>
</feature>